<sequence>MTAQKYIRKGYEAYLAFVMNAKESELSIESVPIIGSGRVERIEDSVTRVDGKWFHKTELFSVGVLQYNL</sequence>
<gene>
    <name evidence="1" type="ORF">EPI10_006067</name>
</gene>
<accession>A0A5B6WRL5</accession>
<protein>
    <submittedName>
        <fullName evidence="1">Vacuolar protein sorting-associated protein 35B-like</fullName>
    </submittedName>
</protein>
<evidence type="ECO:0000313" key="1">
    <source>
        <dbReference type="EMBL" id="KAA3483946.1"/>
    </source>
</evidence>
<dbReference type="OrthoDB" id="437338at2759"/>
<dbReference type="AlphaFoldDB" id="A0A5B6WRL5"/>
<comment type="caution">
    <text evidence="1">The sequence shown here is derived from an EMBL/GenBank/DDBJ whole genome shotgun (WGS) entry which is preliminary data.</text>
</comment>
<dbReference type="EMBL" id="SMMG02000002">
    <property type="protein sequence ID" value="KAA3483946.1"/>
    <property type="molecule type" value="Genomic_DNA"/>
</dbReference>
<name>A0A5B6WRL5_9ROSI</name>
<reference evidence="2" key="1">
    <citation type="journal article" date="2019" name="Plant Biotechnol. J.">
        <title>Genome sequencing of the Australian wild diploid species Gossypium australe highlights disease resistance and delayed gland morphogenesis.</title>
        <authorList>
            <person name="Cai Y."/>
            <person name="Cai X."/>
            <person name="Wang Q."/>
            <person name="Wang P."/>
            <person name="Zhang Y."/>
            <person name="Cai C."/>
            <person name="Xu Y."/>
            <person name="Wang K."/>
            <person name="Zhou Z."/>
            <person name="Wang C."/>
            <person name="Geng S."/>
            <person name="Li B."/>
            <person name="Dong Q."/>
            <person name="Hou Y."/>
            <person name="Wang H."/>
            <person name="Ai P."/>
            <person name="Liu Z."/>
            <person name="Yi F."/>
            <person name="Sun M."/>
            <person name="An G."/>
            <person name="Cheng J."/>
            <person name="Zhang Y."/>
            <person name="Shi Q."/>
            <person name="Xie Y."/>
            <person name="Shi X."/>
            <person name="Chang Y."/>
            <person name="Huang F."/>
            <person name="Chen Y."/>
            <person name="Hong S."/>
            <person name="Mi L."/>
            <person name="Sun Q."/>
            <person name="Zhang L."/>
            <person name="Zhou B."/>
            <person name="Peng R."/>
            <person name="Zhang X."/>
            <person name="Liu F."/>
        </authorList>
    </citation>
    <scope>NUCLEOTIDE SEQUENCE [LARGE SCALE GENOMIC DNA]</scope>
    <source>
        <strain evidence="2">cv. PA1801</strain>
    </source>
</reference>
<keyword evidence="2" id="KW-1185">Reference proteome</keyword>
<evidence type="ECO:0000313" key="2">
    <source>
        <dbReference type="Proteomes" id="UP000325315"/>
    </source>
</evidence>
<dbReference type="Proteomes" id="UP000325315">
    <property type="component" value="Unassembled WGS sequence"/>
</dbReference>
<organism evidence="1 2">
    <name type="scientific">Gossypium australe</name>
    <dbReference type="NCBI Taxonomy" id="47621"/>
    <lineage>
        <taxon>Eukaryota</taxon>
        <taxon>Viridiplantae</taxon>
        <taxon>Streptophyta</taxon>
        <taxon>Embryophyta</taxon>
        <taxon>Tracheophyta</taxon>
        <taxon>Spermatophyta</taxon>
        <taxon>Magnoliopsida</taxon>
        <taxon>eudicotyledons</taxon>
        <taxon>Gunneridae</taxon>
        <taxon>Pentapetalae</taxon>
        <taxon>rosids</taxon>
        <taxon>malvids</taxon>
        <taxon>Malvales</taxon>
        <taxon>Malvaceae</taxon>
        <taxon>Malvoideae</taxon>
        <taxon>Gossypium</taxon>
    </lineage>
</organism>
<proteinExistence type="predicted"/>